<dbReference type="InterPro" id="IPR029063">
    <property type="entry name" value="SAM-dependent_MTases_sf"/>
</dbReference>
<gene>
    <name evidence="2" type="ORF">AB0I48_02050</name>
</gene>
<feature type="domain" description="Methyltransferase type 11" evidence="1">
    <location>
        <begin position="39"/>
        <end position="128"/>
    </location>
</feature>
<organism evidence="2 3">
    <name type="scientific">Nocardia aurea</name>
    <dbReference type="NCBI Taxonomy" id="2144174"/>
    <lineage>
        <taxon>Bacteria</taxon>
        <taxon>Bacillati</taxon>
        <taxon>Actinomycetota</taxon>
        <taxon>Actinomycetes</taxon>
        <taxon>Mycobacteriales</taxon>
        <taxon>Nocardiaceae</taxon>
        <taxon>Nocardia</taxon>
    </lineage>
</organism>
<sequence length="197" mass="20693">MLDYDDEAAEYDRTRGGLPRADAAASALGALLPQQGVVLDLAVGTGIVAERLDALGHRVIGIDLSTGMLRHAARRLPGRVARADATALPLPNDSVAAVTAVWLLHLLDDAEPVLAEVARVLRPGGLFLTTVDKAAAMRPAGALPPTRIPSDGCALLTALGARHRLRLSTATSFLGHGQARPGYEDPNYPVLGFRLET</sequence>
<dbReference type="EMBL" id="JBFAKC010000001">
    <property type="protein sequence ID" value="MEV0706326.1"/>
    <property type="molecule type" value="Genomic_DNA"/>
</dbReference>
<evidence type="ECO:0000313" key="3">
    <source>
        <dbReference type="Proteomes" id="UP001551695"/>
    </source>
</evidence>
<dbReference type="SUPFAM" id="SSF53335">
    <property type="entry name" value="S-adenosyl-L-methionine-dependent methyltransferases"/>
    <property type="match status" value="1"/>
</dbReference>
<dbReference type="InterPro" id="IPR013216">
    <property type="entry name" value="Methyltransf_11"/>
</dbReference>
<reference evidence="2 3" key="1">
    <citation type="submission" date="2024-06" db="EMBL/GenBank/DDBJ databases">
        <title>The Natural Products Discovery Center: Release of the First 8490 Sequenced Strains for Exploring Actinobacteria Biosynthetic Diversity.</title>
        <authorList>
            <person name="Kalkreuter E."/>
            <person name="Kautsar S.A."/>
            <person name="Yang D."/>
            <person name="Bader C.D."/>
            <person name="Teijaro C.N."/>
            <person name="Fluegel L."/>
            <person name="Davis C.M."/>
            <person name="Simpson J.R."/>
            <person name="Lauterbach L."/>
            <person name="Steele A.D."/>
            <person name="Gui C."/>
            <person name="Meng S."/>
            <person name="Li G."/>
            <person name="Viehrig K."/>
            <person name="Ye F."/>
            <person name="Su P."/>
            <person name="Kiefer A.F."/>
            <person name="Nichols A."/>
            <person name="Cepeda A.J."/>
            <person name="Yan W."/>
            <person name="Fan B."/>
            <person name="Jiang Y."/>
            <person name="Adhikari A."/>
            <person name="Zheng C.-J."/>
            <person name="Schuster L."/>
            <person name="Cowan T.M."/>
            <person name="Smanski M.J."/>
            <person name="Chevrette M.G."/>
            <person name="De Carvalho L.P.S."/>
            <person name="Shen B."/>
        </authorList>
    </citation>
    <scope>NUCLEOTIDE SEQUENCE [LARGE SCALE GENOMIC DNA]</scope>
    <source>
        <strain evidence="2 3">NPDC050403</strain>
    </source>
</reference>
<dbReference type="Proteomes" id="UP001551695">
    <property type="component" value="Unassembled WGS sequence"/>
</dbReference>
<accession>A0ABV3FLP0</accession>
<name>A0ABV3FLP0_9NOCA</name>
<dbReference type="RefSeq" id="WP_357779477.1">
    <property type="nucleotide sequence ID" value="NZ_JBFAKC010000001.1"/>
</dbReference>
<keyword evidence="2" id="KW-0808">Transferase</keyword>
<dbReference type="PANTHER" id="PTHR43591:SF99">
    <property type="entry name" value="OS06G0646000 PROTEIN"/>
    <property type="match status" value="1"/>
</dbReference>
<protein>
    <submittedName>
        <fullName evidence="2">Class I SAM-dependent methyltransferase</fullName>
    </submittedName>
</protein>
<proteinExistence type="predicted"/>
<dbReference type="Gene3D" id="3.40.50.150">
    <property type="entry name" value="Vaccinia Virus protein VP39"/>
    <property type="match status" value="1"/>
</dbReference>
<dbReference type="PANTHER" id="PTHR43591">
    <property type="entry name" value="METHYLTRANSFERASE"/>
    <property type="match status" value="1"/>
</dbReference>
<dbReference type="GO" id="GO:0032259">
    <property type="term" value="P:methylation"/>
    <property type="evidence" value="ECO:0007669"/>
    <property type="project" value="UniProtKB-KW"/>
</dbReference>
<evidence type="ECO:0000259" key="1">
    <source>
        <dbReference type="Pfam" id="PF08241"/>
    </source>
</evidence>
<evidence type="ECO:0000313" key="2">
    <source>
        <dbReference type="EMBL" id="MEV0706326.1"/>
    </source>
</evidence>
<dbReference type="CDD" id="cd02440">
    <property type="entry name" value="AdoMet_MTases"/>
    <property type="match status" value="1"/>
</dbReference>
<keyword evidence="2" id="KW-0489">Methyltransferase</keyword>
<dbReference type="Pfam" id="PF08241">
    <property type="entry name" value="Methyltransf_11"/>
    <property type="match status" value="1"/>
</dbReference>
<keyword evidence="3" id="KW-1185">Reference proteome</keyword>
<dbReference type="GO" id="GO:0008168">
    <property type="term" value="F:methyltransferase activity"/>
    <property type="evidence" value="ECO:0007669"/>
    <property type="project" value="UniProtKB-KW"/>
</dbReference>
<comment type="caution">
    <text evidence="2">The sequence shown here is derived from an EMBL/GenBank/DDBJ whole genome shotgun (WGS) entry which is preliminary data.</text>
</comment>